<accession>A0A4S8N374</accession>
<reference evidence="2 3" key="1">
    <citation type="journal article" date="2009" name="Int. J. Syst. Evol. Microbiol.">
        <title>Nocardioides caeni sp. nov., isolated from wastewater.</title>
        <authorList>
            <person name="Yoon J.H."/>
            <person name="Kang S.J."/>
            <person name="Park S."/>
            <person name="Kim W."/>
            <person name="Oh T.K."/>
        </authorList>
    </citation>
    <scope>NUCLEOTIDE SEQUENCE [LARGE SCALE GENOMIC DNA]</scope>
    <source>
        <strain evidence="2 3">DSM 23134</strain>
    </source>
</reference>
<sequence length="191" mass="19932">MTWPKGSFTPAGGPGHGPPSGIPAKGTRPPFAPGNLARATSGARSPRVYGDLAQRLAAGLTEDRPDLGAYPEAVAAWATAEAQAALMRRHVAEVGPLDPDTGKPREAVLSWLTRLENAAARHRATLGLDPRSEAALARERAAASVLAVDLDALAERGRQALAQRETAAPDLAAEVLGQHLDAYAREREAAS</sequence>
<keyword evidence="3" id="KW-1185">Reference proteome</keyword>
<evidence type="ECO:0000313" key="2">
    <source>
        <dbReference type="EMBL" id="THV10463.1"/>
    </source>
</evidence>
<gene>
    <name evidence="2" type="ORF">E9934_14125</name>
</gene>
<evidence type="ECO:0000256" key="1">
    <source>
        <dbReference type="SAM" id="MobiDB-lite"/>
    </source>
</evidence>
<feature type="region of interest" description="Disordered" evidence="1">
    <location>
        <begin position="1"/>
        <end position="45"/>
    </location>
</feature>
<proteinExistence type="predicted"/>
<evidence type="ECO:0000313" key="3">
    <source>
        <dbReference type="Proteomes" id="UP000307087"/>
    </source>
</evidence>
<name>A0A4S8N374_9ACTN</name>
<dbReference type="AlphaFoldDB" id="A0A4S8N374"/>
<organism evidence="2 3">
    <name type="scientific">Nocardioides caeni</name>
    <dbReference type="NCBI Taxonomy" id="574700"/>
    <lineage>
        <taxon>Bacteria</taxon>
        <taxon>Bacillati</taxon>
        <taxon>Actinomycetota</taxon>
        <taxon>Actinomycetes</taxon>
        <taxon>Propionibacteriales</taxon>
        <taxon>Nocardioidaceae</taxon>
        <taxon>Nocardioides</taxon>
    </lineage>
</organism>
<comment type="caution">
    <text evidence="2">The sequence shown here is derived from an EMBL/GenBank/DDBJ whole genome shotgun (WGS) entry which is preliminary data.</text>
</comment>
<dbReference type="OrthoDB" id="5196003at2"/>
<dbReference type="Proteomes" id="UP000307087">
    <property type="component" value="Unassembled WGS sequence"/>
</dbReference>
<protein>
    <submittedName>
        <fullName evidence="2">Uncharacterized protein</fullName>
    </submittedName>
</protein>
<dbReference type="EMBL" id="STGW01000010">
    <property type="protein sequence ID" value="THV10463.1"/>
    <property type="molecule type" value="Genomic_DNA"/>
</dbReference>
<dbReference type="RefSeq" id="WP_136563541.1">
    <property type="nucleotide sequence ID" value="NZ_BAABLS010000006.1"/>
</dbReference>